<feature type="domain" description="Reverse transcriptase" evidence="1">
    <location>
        <begin position="24"/>
        <end position="308"/>
    </location>
</feature>
<dbReference type="PROSITE" id="PS50878">
    <property type="entry name" value="RT_POL"/>
    <property type="match status" value="1"/>
</dbReference>
<dbReference type="GO" id="GO:0003964">
    <property type="term" value="F:RNA-directed DNA polymerase activity"/>
    <property type="evidence" value="ECO:0007669"/>
    <property type="project" value="UniProtKB-KW"/>
</dbReference>
<name>A0ABS0VZP4_9GAMM</name>
<gene>
    <name evidence="2" type="ORF">JFQ69_02415</name>
</gene>
<dbReference type="Proteomes" id="UP000619976">
    <property type="component" value="Unassembled WGS sequence"/>
</dbReference>
<dbReference type="InterPro" id="IPR000477">
    <property type="entry name" value="RT_dom"/>
</dbReference>
<protein>
    <submittedName>
        <fullName evidence="2">RNA-directed DNA polymerase</fullName>
    </submittedName>
</protein>
<dbReference type="RefSeq" id="WP_161738097.1">
    <property type="nucleotide sequence ID" value="NZ_JADNNB010000030.1"/>
</dbReference>
<sequence>MNILEELLTKGFFPIQLPPNFNSNSFGKNHEKINVGINKIFSADNKKNPYKEWTRTDKYSVARSSYYRRTTNILNPLSYFIIAKLIADNWNEINIHFKKSDLSLSKPIIGEKSIRAITLTKFSQLYEKKILDSSGYKYALITDISSYFPSIYTHSIPWALHSKEVSKSNIKGPLLLGDKIDLYCRNAQDGQTVGLPIGSDTSHIISEIIGTAIDLELIKRLSTYPKGFRYVDDFCLFFTNKPEAEKTLAILTSIFNNYELNINASKTKIMETKDLIEESWRYGIKKLKISPEIKSQRNDIHNFFSSIFTLEKKYKDESIAKYSMKQLSSNIIKKDNWDILESYLLKIAYAFPNTIEIVSRFLVTYNYFNYKLDKRNIKRFITSLLEEHSNSSHHNEVCWLLWLTKELTIKPYQRTINQVLDMDNNISLIILLDMVNKELINKKHIPDELLSKFISTDELKNSGWLVSYEAGKRNWLGNDNLEFIKKDKGFKVLLENGVSFYDENTPPPLLFNRKEYEVLNSSETPPPIEDINILLNSDHDISEEFEFNELDEEYFDNSENIFGDSDSPLYDE</sequence>
<evidence type="ECO:0000313" key="3">
    <source>
        <dbReference type="Proteomes" id="UP000619976"/>
    </source>
</evidence>
<dbReference type="EMBL" id="JAEKCB010000001">
    <property type="protein sequence ID" value="MBJ2116529.1"/>
    <property type="molecule type" value="Genomic_DNA"/>
</dbReference>
<keyword evidence="2" id="KW-0695">RNA-directed DNA polymerase</keyword>
<keyword evidence="2" id="KW-0808">Transferase</keyword>
<comment type="caution">
    <text evidence="2">The sequence shown here is derived from an EMBL/GenBank/DDBJ whole genome shotgun (WGS) entry which is preliminary data.</text>
</comment>
<proteinExistence type="predicted"/>
<evidence type="ECO:0000259" key="1">
    <source>
        <dbReference type="PROSITE" id="PS50878"/>
    </source>
</evidence>
<reference evidence="2 3" key="1">
    <citation type="submission" date="2020-12" db="EMBL/GenBank/DDBJ databases">
        <title>Enhanced detection system for hospital associated transmission using whole genome sequencing surveillance.</title>
        <authorList>
            <person name="Harrison L.H."/>
            <person name="Van Tyne D."/>
            <person name="Marsh J.W."/>
            <person name="Griffith M.P."/>
            <person name="Snyder D.J."/>
            <person name="Cooper V.S."/>
            <person name="Mustapha M."/>
        </authorList>
    </citation>
    <scope>NUCLEOTIDE SEQUENCE [LARGE SCALE GENOMIC DNA]</scope>
    <source>
        <strain evidence="2 3">PR00195</strain>
    </source>
</reference>
<dbReference type="CDD" id="cd01646">
    <property type="entry name" value="RT_Bac_retron_I"/>
    <property type="match status" value="1"/>
</dbReference>
<keyword evidence="3" id="KW-1185">Reference proteome</keyword>
<organism evidence="2 3">
    <name type="scientific">Proteus penneri</name>
    <dbReference type="NCBI Taxonomy" id="102862"/>
    <lineage>
        <taxon>Bacteria</taxon>
        <taxon>Pseudomonadati</taxon>
        <taxon>Pseudomonadota</taxon>
        <taxon>Gammaproteobacteria</taxon>
        <taxon>Enterobacterales</taxon>
        <taxon>Morganellaceae</taxon>
        <taxon>Proteus</taxon>
    </lineage>
</organism>
<keyword evidence="2" id="KW-0548">Nucleotidyltransferase</keyword>
<evidence type="ECO:0000313" key="2">
    <source>
        <dbReference type="EMBL" id="MBJ2116529.1"/>
    </source>
</evidence>
<accession>A0ABS0VZP4</accession>
<dbReference type="Pfam" id="PF00078">
    <property type="entry name" value="RVT_1"/>
    <property type="match status" value="1"/>
</dbReference>